<dbReference type="CDD" id="cd02020">
    <property type="entry name" value="CMPK"/>
    <property type="match status" value="1"/>
</dbReference>
<keyword evidence="5 8" id="KW-0067">ATP-binding</keyword>
<evidence type="ECO:0000313" key="11">
    <source>
        <dbReference type="Proteomes" id="UP000033750"/>
    </source>
</evidence>
<name>A0A0F5H1B4_9BACT</name>
<organism evidence="10 11">
    <name type="scientific">Mycoplasmopsis meleagridis ATCC 25294</name>
    <dbReference type="NCBI Taxonomy" id="1264554"/>
    <lineage>
        <taxon>Bacteria</taxon>
        <taxon>Bacillati</taxon>
        <taxon>Mycoplasmatota</taxon>
        <taxon>Mycoplasmoidales</taxon>
        <taxon>Metamycoplasmataceae</taxon>
        <taxon>Mycoplasmopsis</taxon>
    </lineage>
</organism>
<sequence>MSRINIAIDGPSGAGKSTVSNELAKRLGYIFVNTGSFYRAVAFYLLNLNIDLNNQELVKQHLHDLANKHSITIDNKEHIYLNGQNITNEIRADQISKASSKIATYPFIREYVVNAIQSITKTSKGYIMDGRDTTFRIMPFAEVKIFLTASSEERTKRRIKQNEELGYITDYNTVLSEIKARDFQDTHRLVDPLHKVEDAIEIDCTNMTFEEVVQSIIEIVNQKVLNG</sequence>
<evidence type="ECO:0000256" key="6">
    <source>
        <dbReference type="ARBA" id="ARBA00047615"/>
    </source>
</evidence>
<comment type="catalytic activity">
    <reaction evidence="6 8">
        <text>dCMP + ATP = dCDP + ADP</text>
        <dbReference type="Rhea" id="RHEA:25094"/>
        <dbReference type="ChEBI" id="CHEBI:30616"/>
        <dbReference type="ChEBI" id="CHEBI:57566"/>
        <dbReference type="ChEBI" id="CHEBI:58593"/>
        <dbReference type="ChEBI" id="CHEBI:456216"/>
        <dbReference type="EC" id="2.7.4.25"/>
    </reaction>
</comment>
<keyword evidence="3 8" id="KW-0547">Nucleotide-binding</keyword>
<evidence type="ECO:0000313" key="10">
    <source>
        <dbReference type="EMBL" id="KKB26647.1"/>
    </source>
</evidence>
<evidence type="ECO:0000256" key="3">
    <source>
        <dbReference type="ARBA" id="ARBA00022741"/>
    </source>
</evidence>
<dbReference type="GO" id="GO:0005524">
    <property type="term" value="F:ATP binding"/>
    <property type="evidence" value="ECO:0007669"/>
    <property type="project" value="UniProtKB-UniRule"/>
</dbReference>
<keyword evidence="2 8" id="KW-0808">Transferase</keyword>
<dbReference type="RefSeq" id="WP_046096994.1">
    <property type="nucleotide sequence ID" value="NZ_JZXN01000017.1"/>
</dbReference>
<keyword evidence="11" id="KW-1185">Reference proteome</keyword>
<dbReference type="Proteomes" id="UP000033750">
    <property type="component" value="Unassembled WGS sequence"/>
</dbReference>
<keyword evidence="8" id="KW-0963">Cytoplasm</keyword>
<dbReference type="GO" id="GO:0005737">
    <property type="term" value="C:cytoplasm"/>
    <property type="evidence" value="ECO:0007669"/>
    <property type="project" value="UniProtKB-SubCell"/>
</dbReference>
<dbReference type="OrthoDB" id="9807434at2"/>
<evidence type="ECO:0000256" key="8">
    <source>
        <dbReference type="HAMAP-Rule" id="MF_00238"/>
    </source>
</evidence>
<dbReference type="SUPFAM" id="SSF52540">
    <property type="entry name" value="P-loop containing nucleoside triphosphate hydrolases"/>
    <property type="match status" value="1"/>
</dbReference>
<evidence type="ECO:0000256" key="4">
    <source>
        <dbReference type="ARBA" id="ARBA00022777"/>
    </source>
</evidence>
<dbReference type="InterPro" id="IPR027417">
    <property type="entry name" value="P-loop_NTPase"/>
</dbReference>
<dbReference type="PATRIC" id="fig|1264554.4.peg.58"/>
<evidence type="ECO:0000256" key="7">
    <source>
        <dbReference type="ARBA" id="ARBA00048478"/>
    </source>
</evidence>
<dbReference type="GO" id="GO:0006220">
    <property type="term" value="P:pyrimidine nucleotide metabolic process"/>
    <property type="evidence" value="ECO:0007669"/>
    <property type="project" value="UniProtKB-UniRule"/>
</dbReference>
<dbReference type="GO" id="GO:0036430">
    <property type="term" value="F:CMP kinase activity"/>
    <property type="evidence" value="ECO:0007669"/>
    <property type="project" value="RHEA"/>
</dbReference>
<proteinExistence type="inferred from homology"/>
<dbReference type="InterPro" id="IPR011994">
    <property type="entry name" value="Cytidylate_kinase_dom"/>
</dbReference>
<evidence type="ECO:0000256" key="1">
    <source>
        <dbReference type="ARBA" id="ARBA00009427"/>
    </source>
</evidence>
<dbReference type="Pfam" id="PF02224">
    <property type="entry name" value="Cytidylate_kin"/>
    <property type="match status" value="1"/>
</dbReference>
<keyword evidence="4 8" id="KW-0418">Kinase</keyword>
<dbReference type="InterPro" id="IPR003136">
    <property type="entry name" value="Cytidylate_kin"/>
</dbReference>
<feature type="domain" description="Cytidylate kinase" evidence="9">
    <location>
        <begin position="6"/>
        <end position="222"/>
    </location>
</feature>
<comment type="similarity">
    <text evidence="1 8">Belongs to the cytidylate kinase family. Type 1 subfamily.</text>
</comment>
<evidence type="ECO:0000256" key="5">
    <source>
        <dbReference type="ARBA" id="ARBA00022840"/>
    </source>
</evidence>
<dbReference type="AlphaFoldDB" id="A0A0F5H1B4"/>
<dbReference type="HAMAP" id="MF_00238">
    <property type="entry name" value="Cytidyl_kinase_type1"/>
    <property type="match status" value="1"/>
</dbReference>
<dbReference type="Gene3D" id="3.40.50.300">
    <property type="entry name" value="P-loop containing nucleotide triphosphate hydrolases"/>
    <property type="match status" value="1"/>
</dbReference>
<dbReference type="GO" id="GO:0036431">
    <property type="term" value="F:dCMP kinase activity"/>
    <property type="evidence" value="ECO:0007669"/>
    <property type="project" value="InterPro"/>
</dbReference>
<comment type="subcellular location">
    <subcellularLocation>
        <location evidence="8">Cytoplasm</location>
    </subcellularLocation>
</comment>
<dbReference type="STRING" id="29561.MM26B8_05470"/>
<feature type="binding site" evidence="8">
    <location>
        <begin position="10"/>
        <end position="18"/>
    </location>
    <ligand>
        <name>ATP</name>
        <dbReference type="ChEBI" id="CHEBI:30616"/>
    </ligand>
</feature>
<dbReference type="EMBL" id="JZXN01000017">
    <property type="protein sequence ID" value="KKB26647.1"/>
    <property type="molecule type" value="Genomic_DNA"/>
</dbReference>
<protein>
    <recommendedName>
        <fullName evidence="8">Cytidylate kinase</fullName>
        <shortName evidence="8">CK</shortName>
        <ecNumber evidence="8">2.7.4.25</ecNumber>
    </recommendedName>
    <alternativeName>
        <fullName evidence="8">Cytidine monophosphate kinase</fullName>
        <shortName evidence="8">CMP kinase</shortName>
    </alternativeName>
</protein>
<comment type="catalytic activity">
    <reaction evidence="7 8">
        <text>CMP + ATP = CDP + ADP</text>
        <dbReference type="Rhea" id="RHEA:11600"/>
        <dbReference type="ChEBI" id="CHEBI:30616"/>
        <dbReference type="ChEBI" id="CHEBI:58069"/>
        <dbReference type="ChEBI" id="CHEBI:60377"/>
        <dbReference type="ChEBI" id="CHEBI:456216"/>
        <dbReference type="EC" id="2.7.4.25"/>
    </reaction>
</comment>
<gene>
    <name evidence="8 10" type="primary">cmk</name>
    <name evidence="10" type="ORF">MMELEA_00280</name>
</gene>
<reference evidence="10 11" key="1">
    <citation type="submission" date="2015-03" db="EMBL/GenBank/DDBJ databases">
        <title>Genome sequence of Mycoplasma meleagridis strain ATCC 25294.</title>
        <authorList>
            <person name="Yacoub E."/>
            <person name="Blanchard A."/>
            <person name="Sirand-Pugnet P."/>
            <person name="Mardassi B.B.A."/>
        </authorList>
    </citation>
    <scope>NUCLEOTIDE SEQUENCE [LARGE SCALE GENOMIC DNA]</scope>
    <source>
        <strain evidence="10 11">ATCC 25294</strain>
    </source>
</reference>
<accession>A0A0F5H1B4</accession>
<dbReference type="NCBIfam" id="TIGR00017">
    <property type="entry name" value="cmk"/>
    <property type="match status" value="1"/>
</dbReference>
<evidence type="ECO:0000256" key="2">
    <source>
        <dbReference type="ARBA" id="ARBA00022679"/>
    </source>
</evidence>
<dbReference type="EC" id="2.7.4.25" evidence="8"/>
<comment type="caution">
    <text evidence="10">The sequence shown here is derived from an EMBL/GenBank/DDBJ whole genome shotgun (WGS) entry which is preliminary data.</text>
</comment>
<evidence type="ECO:0000259" key="9">
    <source>
        <dbReference type="Pfam" id="PF02224"/>
    </source>
</evidence>